<dbReference type="EMBL" id="FMZE01000003">
    <property type="protein sequence ID" value="SDC69496.1"/>
    <property type="molecule type" value="Genomic_DNA"/>
</dbReference>
<dbReference type="Proteomes" id="UP000199494">
    <property type="component" value="Unassembled WGS sequence"/>
</dbReference>
<dbReference type="AlphaFoldDB" id="A0A1G6NQA9"/>
<accession>A0A1G6NQA9</accession>
<keyword evidence="2" id="KW-1185">Reference proteome</keyword>
<dbReference type="RefSeq" id="WP_245865668.1">
    <property type="nucleotide sequence ID" value="NZ_CP016353.1"/>
</dbReference>
<evidence type="ECO:0000313" key="1">
    <source>
        <dbReference type="EMBL" id="SDC69496.1"/>
    </source>
</evidence>
<gene>
    <name evidence="1" type="ORF">SAMN05421630_103229</name>
</gene>
<sequence length="210" mass="23266">MSSPSVTIGGLQWLDYALAGPRRTMAMVTEQKRRYLDPDARAVAYYAPLLAGFRRAVSSPDRSTVLDRVVAKAAQGRELSKPVAYRSASDGFLRLLPRGATGVPVAQAAWRDGDLSIVLRHMLGLRLRDDTKFLVAPYCKKPELSQEVADVLLHLMDALIPEILPGATAVVYDTRHARRYKLGARTNRRSLDALVRSMASGYVRHWHLAA</sequence>
<protein>
    <submittedName>
        <fullName evidence="1">Uncharacterized protein</fullName>
    </submittedName>
</protein>
<name>A0A1G6NQA9_9PSEU</name>
<proteinExistence type="predicted"/>
<evidence type="ECO:0000313" key="2">
    <source>
        <dbReference type="Proteomes" id="UP000199494"/>
    </source>
</evidence>
<reference evidence="1 2" key="1">
    <citation type="submission" date="2016-10" db="EMBL/GenBank/DDBJ databases">
        <authorList>
            <person name="de Groot N.N."/>
        </authorList>
    </citation>
    <scope>NUCLEOTIDE SEQUENCE [LARGE SCALE GENOMIC DNA]</scope>
    <source>
        <strain evidence="1 2">CGMCC 4.5506</strain>
    </source>
</reference>
<organism evidence="1 2">
    <name type="scientific">Prauserella marina</name>
    <dbReference type="NCBI Taxonomy" id="530584"/>
    <lineage>
        <taxon>Bacteria</taxon>
        <taxon>Bacillati</taxon>
        <taxon>Actinomycetota</taxon>
        <taxon>Actinomycetes</taxon>
        <taxon>Pseudonocardiales</taxon>
        <taxon>Pseudonocardiaceae</taxon>
        <taxon>Prauserella</taxon>
    </lineage>
</organism>